<keyword evidence="1" id="KW-0472">Membrane</keyword>
<proteinExistence type="predicted"/>
<keyword evidence="1" id="KW-1133">Transmembrane helix</keyword>
<protein>
    <submittedName>
        <fullName evidence="2">Uncharacterized protein</fullName>
    </submittedName>
</protein>
<name>A0A0A8ZXE8_ARUDO</name>
<organism evidence="2">
    <name type="scientific">Arundo donax</name>
    <name type="common">Giant reed</name>
    <name type="synonym">Donax arundinaceus</name>
    <dbReference type="NCBI Taxonomy" id="35708"/>
    <lineage>
        <taxon>Eukaryota</taxon>
        <taxon>Viridiplantae</taxon>
        <taxon>Streptophyta</taxon>
        <taxon>Embryophyta</taxon>
        <taxon>Tracheophyta</taxon>
        <taxon>Spermatophyta</taxon>
        <taxon>Magnoliopsida</taxon>
        <taxon>Liliopsida</taxon>
        <taxon>Poales</taxon>
        <taxon>Poaceae</taxon>
        <taxon>PACMAD clade</taxon>
        <taxon>Arundinoideae</taxon>
        <taxon>Arundineae</taxon>
        <taxon>Arundo</taxon>
    </lineage>
</organism>
<evidence type="ECO:0000313" key="2">
    <source>
        <dbReference type="EMBL" id="JAD44034.1"/>
    </source>
</evidence>
<dbReference type="EMBL" id="GBRH01253861">
    <property type="protein sequence ID" value="JAD44034.1"/>
    <property type="molecule type" value="Transcribed_RNA"/>
</dbReference>
<reference evidence="2" key="1">
    <citation type="submission" date="2014-09" db="EMBL/GenBank/DDBJ databases">
        <authorList>
            <person name="Magalhaes I.L.F."/>
            <person name="Oliveira U."/>
            <person name="Santos F.R."/>
            <person name="Vidigal T.H.D.A."/>
            <person name="Brescovit A.D."/>
            <person name="Santos A.J."/>
        </authorList>
    </citation>
    <scope>NUCLEOTIDE SEQUENCE</scope>
    <source>
        <tissue evidence="2">Shoot tissue taken approximately 20 cm above the soil surface</tissue>
    </source>
</reference>
<accession>A0A0A8ZXE8</accession>
<feature type="transmembrane region" description="Helical" evidence="1">
    <location>
        <begin position="12"/>
        <end position="32"/>
    </location>
</feature>
<dbReference type="AlphaFoldDB" id="A0A0A8ZXE8"/>
<reference evidence="2" key="2">
    <citation type="journal article" date="2015" name="Data Brief">
        <title>Shoot transcriptome of the giant reed, Arundo donax.</title>
        <authorList>
            <person name="Barrero R.A."/>
            <person name="Guerrero F.D."/>
            <person name="Moolhuijzen P."/>
            <person name="Goolsby J.A."/>
            <person name="Tidwell J."/>
            <person name="Bellgard S.E."/>
            <person name="Bellgard M.I."/>
        </authorList>
    </citation>
    <scope>NUCLEOTIDE SEQUENCE</scope>
    <source>
        <tissue evidence="2">Shoot tissue taken approximately 20 cm above the soil surface</tissue>
    </source>
</reference>
<sequence length="33" mass="3764">MYHIRSQWSDCLFLLMSLNNLAVGLYSGLFLAS</sequence>
<evidence type="ECO:0000256" key="1">
    <source>
        <dbReference type="SAM" id="Phobius"/>
    </source>
</evidence>
<keyword evidence="1" id="KW-0812">Transmembrane</keyword>